<name>A0A9W8SFY9_9HYPO</name>
<evidence type="ECO:0000259" key="1">
    <source>
        <dbReference type="Pfam" id="PF20183"/>
    </source>
</evidence>
<sequence length="578" mass="65912">MKLPRRKTALGRFLARVRRSTKPQPSPGLSSTALTTSHFDSLPPKLLAKVLNLVANEAQQSRIASYATVNKSWQSFFEVKTFQSLFIEQDDLENFERIVVNKRRQYVKHIWLRIDLHEATTTYKVPPRPSTTFLSKMGQLILPCQRLGHVWGPATEDCTFTMSICRLWRILSKWETRSGESSQGLTLELMADKPTPKTKLYPYKDYSATEKTDSYKEYLATGSIESYKSSKDVHSVYVNLYELDKNLGPIFTNWWRGVLNDLFGFRPLSLGYSKNHEVWHNGDYEIPQLPKVPVVTKFLTRKPQFREIHASALDKIIQSLPCVENISIERWRSPVLAREQHWCKDAAVPFGISLPPSIKTLSLYGETSYVFNSWSADMVNTMALANALQQYGKHLENLSVSHLIDAKDFFSAFWPTNSDSMTESLPEWHHLRTLSLTSEILTTDTKQDTNNLLCAAARAAKKMPNLQLLELWNGKKKQACVFRYRVAASVNAITWLGTHVDTPDRQVIEAWNKTSMARGRSDLRAFAIRLDCEEIISAGTVLRYLDLRSQIMHPVSGYRTAWEQLTGILNPDGSAEGL</sequence>
<feature type="domain" description="DUF6546" evidence="1">
    <location>
        <begin position="353"/>
        <end position="553"/>
    </location>
</feature>
<organism evidence="2 3">
    <name type="scientific">Fusarium torreyae</name>
    <dbReference type="NCBI Taxonomy" id="1237075"/>
    <lineage>
        <taxon>Eukaryota</taxon>
        <taxon>Fungi</taxon>
        <taxon>Dikarya</taxon>
        <taxon>Ascomycota</taxon>
        <taxon>Pezizomycotina</taxon>
        <taxon>Sordariomycetes</taxon>
        <taxon>Hypocreomycetidae</taxon>
        <taxon>Hypocreales</taxon>
        <taxon>Nectriaceae</taxon>
        <taxon>Fusarium</taxon>
    </lineage>
</organism>
<evidence type="ECO:0000313" key="2">
    <source>
        <dbReference type="EMBL" id="KAJ4269927.1"/>
    </source>
</evidence>
<dbReference type="Pfam" id="PF20183">
    <property type="entry name" value="DUF6546"/>
    <property type="match status" value="1"/>
</dbReference>
<accession>A0A9W8SFY9</accession>
<dbReference type="AlphaFoldDB" id="A0A9W8SFY9"/>
<protein>
    <recommendedName>
        <fullName evidence="1">DUF6546 domain-containing protein</fullName>
    </recommendedName>
</protein>
<dbReference type="InterPro" id="IPR046676">
    <property type="entry name" value="DUF6546"/>
</dbReference>
<comment type="caution">
    <text evidence="2">The sequence shown here is derived from an EMBL/GenBank/DDBJ whole genome shotgun (WGS) entry which is preliminary data.</text>
</comment>
<reference evidence="2" key="1">
    <citation type="submission" date="2022-09" db="EMBL/GenBank/DDBJ databases">
        <title>Fusarium specimens isolated from Avocado Roots.</title>
        <authorList>
            <person name="Stajich J."/>
            <person name="Roper C."/>
            <person name="Heimlech-Rivalta G."/>
        </authorList>
    </citation>
    <scope>NUCLEOTIDE SEQUENCE</scope>
    <source>
        <strain evidence="2">CF00136</strain>
    </source>
</reference>
<gene>
    <name evidence="2" type="ORF">NW762_001598</name>
</gene>
<evidence type="ECO:0000313" key="3">
    <source>
        <dbReference type="Proteomes" id="UP001152049"/>
    </source>
</evidence>
<dbReference type="Proteomes" id="UP001152049">
    <property type="component" value="Unassembled WGS sequence"/>
</dbReference>
<dbReference type="OrthoDB" id="4802432at2759"/>
<dbReference type="EMBL" id="JAOQAZ010000002">
    <property type="protein sequence ID" value="KAJ4269927.1"/>
    <property type="molecule type" value="Genomic_DNA"/>
</dbReference>
<keyword evidence="3" id="KW-1185">Reference proteome</keyword>
<proteinExistence type="predicted"/>